<feature type="region of interest" description="Disordered" evidence="6">
    <location>
        <begin position="135"/>
        <end position="154"/>
    </location>
</feature>
<accession>A0ABD1QPD3</accession>
<dbReference type="EMBL" id="JBFOLJ010000014">
    <property type="protein sequence ID" value="KAL2477667.1"/>
    <property type="molecule type" value="Genomic_DNA"/>
</dbReference>
<keyword evidence="9" id="KW-1185">Reference proteome</keyword>
<keyword evidence="3" id="KW-0677">Repeat</keyword>
<dbReference type="InterPro" id="IPR000719">
    <property type="entry name" value="Prot_kinase_dom"/>
</dbReference>
<evidence type="ECO:0000313" key="8">
    <source>
        <dbReference type="EMBL" id="KAL2477667.1"/>
    </source>
</evidence>
<evidence type="ECO:0000313" key="9">
    <source>
        <dbReference type="Proteomes" id="UP001604277"/>
    </source>
</evidence>
<keyword evidence="8" id="KW-0418">Kinase</keyword>
<name>A0ABD1QPD3_9LAMI</name>
<dbReference type="Gene3D" id="1.10.510.10">
    <property type="entry name" value="Transferase(Phosphotransferase) domain 1"/>
    <property type="match status" value="1"/>
</dbReference>
<dbReference type="PANTHER" id="PTHR45974:SF242">
    <property type="entry name" value="LEUCINE-RICH REPEAT PROTEIN KINASE FAMILY PROTEIN"/>
    <property type="match status" value="1"/>
</dbReference>
<dbReference type="Proteomes" id="UP001604277">
    <property type="component" value="Unassembled WGS sequence"/>
</dbReference>
<dbReference type="AlphaFoldDB" id="A0ABD1QPD3"/>
<evidence type="ECO:0000256" key="3">
    <source>
        <dbReference type="ARBA" id="ARBA00022737"/>
    </source>
</evidence>
<evidence type="ECO:0000256" key="1">
    <source>
        <dbReference type="ARBA" id="ARBA00004370"/>
    </source>
</evidence>
<comment type="caution">
    <text evidence="8">The sequence shown here is derived from an EMBL/GenBank/DDBJ whole genome shotgun (WGS) entry which is preliminary data.</text>
</comment>
<organism evidence="8 9">
    <name type="scientific">Forsythia ovata</name>
    <dbReference type="NCBI Taxonomy" id="205694"/>
    <lineage>
        <taxon>Eukaryota</taxon>
        <taxon>Viridiplantae</taxon>
        <taxon>Streptophyta</taxon>
        <taxon>Embryophyta</taxon>
        <taxon>Tracheophyta</taxon>
        <taxon>Spermatophyta</taxon>
        <taxon>Magnoliopsida</taxon>
        <taxon>eudicotyledons</taxon>
        <taxon>Gunneridae</taxon>
        <taxon>Pentapetalae</taxon>
        <taxon>asterids</taxon>
        <taxon>lamiids</taxon>
        <taxon>Lamiales</taxon>
        <taxon>Oleaceae</taxon>
        <taxon>Forsythieae</taxon>
        <taxon>Forsythia</taxon>
    </lineage>
</organism>
<keyword evidence="2" id="KW-0732">Signal</keyword>
<feature type="domain" description="Protein kinase" evidence="7">
    <location>
        <begin position="1"/>
        <end position="125"/>
    </location>
</feature>
<evidence type="ECO:0000259" key="7">
    <source>
        <dbReference type="PROSITE" id="PS50011"/>
    </source>
</evidence>
<dbReference type="GO" id="GO:0016301">
    <property type="term" value="F:kinase activity"/>
    <property type="evidence" value="ECO:0007669"/>
    <property type="project" value="UniProtKB-KW"/>
</dbReference>
<comment type="subcellular location">
    <subcellularLocation>
        <location evidence="1">Membrane</location>
    </subcellularLocation>
</comment>
<dbReference type="PROSITE" id="PS50011">
    <property type="entry name" value="PROTEIN_KINASE_DOM"/>
    <property type="match status" value="1"/>
</dbReference>
<keyword evidence="5" id="KW-0325">Glycoprotein</keyword>
<keyword evidence="4" id="KW-0472">Membrane</keyword>
<protein>
    <submittedName>
        <fullName evidence="8">Leucine-rich repeat protein kinase family protein</fullName>
    </submittedName>
</protein>
<dbReference type="GO" id="GO:0016020">
    <property type="term" value="C:membrane"/>
    <property type="evidence" value="ECO:0007669"/>
    <property type="project" value="UniProtKB-SubCell"/>
</dbReference>
<dbReference type="PANTHER" id="PTHR45974">
    <property type="entry name" value="RECEPTOR-LIKE PROTEIN 55"/>
    <property type="match status" value="1"/>
</dbReference>
<evidence type="ECO:0000256" key="4">
    <source>
        <dbReference type="ARBA" id="ARBA00023136"/>
    </source>
</evidence>
<reference evidence="9" key="1">
    <citation type="submission" date="2024-07" db="EMBL/GenBank/DDBJ databases">
        <title>Two chromosome-level genome assemblies of Korean endemic species Abeliophyllum distichum and Forsythia ovata (Oleaceae).</title>
        <authorList>
            <person name="Jang H."/>
        </authorList>
    </citation>
    <scope>NUCLEOTIDE SEQUENCE [LARGE SCALE GENOMIC DNA]</scope>
</reference>
<dbReference type="Pfam" id="PF00069">
    <property type="entry name" value="Pkinase"/>
    <property type="match status" value="1"/>
</dbReference>
<evidence type="ECO:0000256" key="2">
    <source>
        <dbReference type="ARBA" id="ARBA00022729"/>
    </source>
</evidence>
<dbReference type="SUPFAM" id="SSF56112">
    <property type="entry name" value="Protein kinase-like (PK-like)"/>
    <property type="match status" value="1"/>
</dbReference>
<sequence length="177" mass="19475">MGDTGKGYVTTQVKGTLGYMDPEYYMTQQLTEKSDVYSFGVVMLELITAKAPIEHGKHIVRAVQEAMGDPIGSENLDKILDPAMGLGSEVGGLKKFVNLAMSCVGESAADRPTMGEVVREIENILDSAPVNKKMDTKYSRSSYEEANDESPLHSHDTEVFDVSYGSFPFHIEHQYAN</sequence>
<dbReference type="InterPro" id="IPR011009">
    <property type="entry name" value="Kinase-like_dom_sf"/>
</dbReference>
<evidence type="ECO:0000256" key="5">
    <source>
        <dbReference type="ARBA" id="ARBA00023180"/>
    </source>
</evidence>
<keyword evidence="8" id="KW-0808">Transferase</keyword>
<evidence type="ECO:0000256" key="6">
    <source>
        <dbReference type="SAM" id="MobiDB-lite"/>
    </source>
</evidence>
<proteinExistence type="predicted"/>
<gene>
    <name evidence="8" type="ORF">Fot_46681</name>
</gene>